<dbReference type="EMBL" id="JBBEGM010000001">
    <property type="protein sequence ID" value="MEJ2860019.1"/>
    <property type="molecule type" value="Genomic_DNA"/>
</dbReference>
<feature type="transmembrane region" description="Helical" evidence="1">
    <location>
        <begin position="170"/>
        <end position="187"/>
    </location>
</feature>
<organism evidence="2 3">
    <name type="scientific">Actinomycetospora flava</name>
    <dbReference type="NCBI Taxonomy" id="3129232"/>
    <lineage>
        <taxon>Bacteria</taxon>
        <taxon>Bacillati</taxon>
        <taxon>Actinomycetota</taxon>
        <taxon>Actinomycetes</taxon>
        <taxon>Pseudonocardiales</taxon>
        <taxon>Pseudonocardiaceae</taxon>
        <taxon>Actinomycetospora</taxon>
    </lineage>
</organism>
<protein>
    <recommendedName>
        <fullName evidence="4">DUF4386 family protein</fullName>
    </recommendedName>
</protein>
<proteinExistence type="predicted"/>
<feature type="transmembrane region" description="Helical" evidence="1">
    <location>
        <begin position="40"/>
        <end position="60"/>
    </location>
</feature>
<keyword evidence="3" id="KW-1185">Reference proteome</keyword>
<feature type="transmembrane region" description="Helical" evidence="1">
    <location>
        <begin position="140"/>
        <end position="158"/>
    </location>
</feature>
<reference evidence="2 3" key="1">
    <citation type="submission" date="2024-03" db="EMBL/GenBank/DDBJ databases">
        <title>Actinomycetospora sp. OC33-EN07, a novel actinomycete isolated from wild orchid (Aerides multiflora).</title>
        <authorList>
            <person name="Suriyachadkun C."/>
        </authorList>
    </citation>
    <scope>NUCLEOTIDE SEQUENCE [LARGE SCALE GENOMIC DNA]</scope>
    <source>
        <strain evidence="2 3">OC33-EN07</strain>
    </source>
</reference>
<evidence type="ECO:0000313" key="2">
    <source>
        <dbReference type="EMBL" id="MEJ2860019.1"/>
    </source>
</evidence>
<keyword evidence="1" id="KW-0812">Transmembrane</keyword>
<dbReference type="Proteomes" id="UP001369736">
    <property type="component" value="Unassembled WGS sequence"/>
</dbReference>
<comment type="caution">
    <text evidence="2">The sequence shown here is derived from an EMBL/GenBank/DDBJ whole genome shotgun (WGS) entry which is preliminary data.</text>
</comment>
<feature type="transmembrane region" description="Helical" evidence="1">
    <location>
        <begin position="100"/>
        <end position="120"/>
    </location>
</feature>
<feature type="transmembrane region" description="Helical" evidence="1">
    <location>
        <begin position="66"/>
        <end position="88"/>
    </location>
</feature>
<evidence type="ECO:0008006" key="4">
    <source>
        <dbReference type="Google" id="ProtNLM"/>
    </source>
</evidence>
<gene>
    <name evidence="2" type="ORF">WCD58_02555</name>
</gene>
<keyword evidence="1" id="KW-0472">Membrane</keyword>
<dbReference type="RefSeq" id="WP_337699155.1">
    <property type="nucleotide sequence ID" value="NZ_JBBEGM010000001.1"/>
</dbReference>
<sequence length="219" mass="22662">MTTIRTQPARVRTDAVTEAVAVAPASGSGSPGVRAGTLRALGAGLAVGAAAYGVTFILVGSQEDGVGRFLIDLTGVAFQLGVFCLLAAMWRTYATGTTRLARTMIVVESVVLGVATIQSLTTLPSLGGEWGTVATVLDPFWPLSMLGMAILGIKVAVAGRWRGALRAWPVVAETWIFVALPSMMLLGPVVGSVVAGAHFLVGYATLGVLLAVRPDLTRR</sequence>
<evidence type="ECO:0000256" key="1">
    <source>
        <dbReference type="SAM" id="Phobius"/>
    </source>
</evidence>
<feature type="transmembrane region" description="Helical" evidence="1">
    <location>
        <begin position="193"/>
        <end position="212"/>
    </location>
</feature>
<name>A0ABU8LY09_9PSEU</name>
<accession>A0ABU8LY09</accession>
<keyword evidence="1" id="KW-1133">Transmembrane helix</keyword>
<evidence type="ECO:0000313" key="3">
    <source>
        <dbReference type="Proteomes" id="UP001369736"/>
    </source>
</evidence>